<keyword evidence="1" id="KW-0472">Membrane</keyword>
<sequence length="198" mass="22350">MLSKDMNNQENQKKQNGNRRYSILLLALLFIGMATYGTYAYFTDSTSVNGNIKLETGTVKFSDITESNWEYQKNGNEKISSTEVEDFDFQNVQPGDSFIKTVQVEYTGTLDGIVTVKQFTNEKLKKGLQYTVLVDGKGIEPNETIRVGKDKSFNVTLEVTIPLLKEVEEKPTAERQNMEFNLDELAEAVTFSVEQTGL</sequence>
<dbReference type="InterPro" id="IPR023833">
    <property type="entry name" value="Signal_pept_SipW-depend-type"/>
</dbReference>
<protein>
    <submittedName>
        <fullName evidence="2">SipW-dependent-type signal peptide-containing protein</fullName>
    </submittedName>
</protein>
<keyword evidence="1" id="KW-1133">Transmembrane helix</keyword>
<dbReference type="EMBL" id="JBHSGT010000013">
    <property type="protein sequence ID" value="MFC4709331.1"/>
    <property type="molecule type" value="Genomic_DNA"/>
</dbReference>
<evidence type="ECO:0000313" key="3">
    <source>
        <dbReference type="Proteomes" id="UP001596026"/>
    </source>
</evidence>
<evidence type="ECO:0000256" key="1">
    <source>
        <dbReference type="SAM" id="Phobius"/>
    </source>
</evidence>
<keyword evidence="1" id="KW-0812">Transmembrane</keyword>
<accession>A0ABV9M2J4</accession>
<feature type="transmembrane region" description="Helical" evidence="1">
    <location>
        <begin position="21"/>
        <end position="42"/>
    </location>
</feature>
<name>A0ABV9M2J4_9ENTE</name>
<dbReference type="Proteomes" id="UP001596026">
    <property type="component" value="Unassembled WGS sequence"/>
</dbReference>
<reference evidence="3" key="1">
    <citation type="journal article" date="2019" name="Int. J. Syst. Evol. Microbiol.">
        <title>The Global Catalogue of Microorganisms (GCM) 10K type strain sequencing project: providing services to taxonomists for standard genome sequencing and annotation.</title>
        <authorList>
            <consortium name="The Broad Institute Genomics Platform"/>
            <consortium name="The Broad Institute Genome Sequencing Center for Infectious Disease"/>
            <person name="Wu L."/>
            <person name="Ma J."/>
        </authorList>
    </citation>
    <scope>NUCLEOTIDE SEQUENCE [LARGE SCALE GENOMIC DNA]</scope>
    <source>
        <strain evidence="3">CGMCC 1.19061</strain>
    </source>
</reference>
<gene>
    <name evidence="2" type="ORF">ACFO3L_01550</name>
</gene>
<dbReference type="RefSeq" id="WP_379963157.1">
    <property type="nucleotide sequence ID" value="NZ_JBHSGT010000013.1"/>
</dbReference>
<evidence type="ECO:0000313" key="2">
    <source>
        <dbReference type="EMBL" id="MFC4709331.1"/>
    </source>
</evidence>
<proteinExistence type="predicted"/>
<organism evidence="2 3">
    <name type="scientific">Enterococcus eurekensis</name>
    <dbReference type="NCBI Taxonomy" id="1159753"/>
    <lineage>
        <taxon>Bacteria</taxon>
        <taxon>Bacillati</taxon>
        <taxon>Bacillota</taxon>
        <taxon>Bacilli</taxon>
        <taxon>Lactobacillales</taxon>
        <taxon>Enterococcaceae</taxon>
        <taxon>Enterococcus</taxon>
    </lineage>
</organism>
<keyword evidence="3" id="KW-1185">Reference proteome</keyword>
<comment type="caution">
    <text evidence="2">The sequence shown here is derived from an EMBL/GenBank/DDBJ whole genome shotgun (WGS) entry which is preliminary data.</text>
</comment>
<dbReference type="NCBIfam" id="TIGR04088">
    <property type="entry name" value="cognate_SipW"/>
    <property type="match status" value="1"/>
</dbReference>